<name>A0ACC1H9Y0_9FUNG</name>
<reference evidence="1" key="1">
    <citation type="submission" date="2022-06" db="EMBL/GenBank/DDBJ databases">
        <title>Phylogenomic reconstructions and comparative analyses of Kickxellomycotina fungi.</title>
        <authorList>
            <person name="Reynolds N.K."/>
            <person name="Stajich J.E."/>
            <person name="Barry K."/>
            <person name="Grigoriev I.V."/>
            <person name="Crous P."/>
            <person name="Smith M.E."/>
        </authorList>
    </citation>
    <scope>NUCLEOTIDE SEQUENCE</scope>
    <source>
        <strain evidence="1">RSA 2271</strain>
    </source>
</reference>
<sequence length="83" mass="8976">MTRVPFQLPKLGDVADADEGGGATVDAPPAHDLEGGYLFPPPYELHLPPALHTSLSIQSNVSTLNGDEQQPHTRTPTRRAPFY</sequence>
<feature type="non-terminal residue" evidence="1">
    <location>
        <position position="83"/>
    </location>
</feature>
<keyword evidence="2" id="KW-1185">Reference proteome</keyword>
<proteinExistence type="predicted"/>
<accession>A0ACC1H9Y0</accession>
<protein>
    <submittedName>
        <fullName evidence="1">Uncharacterized protein</fullName>
    </submittedName>
</protein>
<evidence type="ECO:0000313" key="2">
    <source>
        <dbReference type="Proteomes" id="UP001145114"/>
    </source>
</evidence>
<dbReference type="Proteomes" id="UP001145114">
    <property type="component" value="Unassembled WGS sequence"/>
</dbReference>
<organism evidence="1 2">
    <name type="scientific">Spiromyces aspiralis</name>
    <dbReference type="NCBI Taxonomy" id="68401"/>
    <lineage>
        <taxon>Eukaryota</taxon>
        <taxon>Fungi</taxon>
        <taxon>Fungi incertae sedis</taxon>
        <taxon>Zoopagomycota</taxon>
        <taxon>Kickxellomycotina</taxon>
        <taxon>Kickxellomycetes</taxon>
        <taxon>Kickxellales</taxon>
        <taxon>Kickxellaceae</taxon>
        <taxon>Spiromyces</taxon>
    </lineage>
</organism>
<evidence type="ECO:0000313" key="1">
    <source>
        <dbReference type="EMBL" id="KAJ1673071.1"/>
    </source>
</evidence>
<dbReference type="EMBL" id="JAMZIH010007435">
    <property type="protein sequence ID" value="KAJ1673071.1"/>
    <property type="molecule type" value="Genomic_DNA"/>
</dbReference>
<gene>
    <name evidence="1" type="ORF">EV182_005950</name>
</gene>
<comment type="caution">
    <text evidence="1">The sequence shown here is derived from an EMBL/GenBank/DDBJ whole genome shotgun (WGS) entry which is preliminary data.</text>
</comment>